<dbReference type="OrthoDB" id="25887at2759"/>
<sequence length="208" mass="23551">MLGSDSLKQLQKLFKSANGESDSEDDERCNVGGAQQIGPGDIGSSSKPKHKKKQNQNPEDHVKTCSYAPLQKEQTTEPKTIEEFEKQLETECENLLESRPTPEYKISYKQTVGTEDLFLQMSGKTPSTSSCENMIVEVFLSDEIGVGIHHIDLTVQEQRILVKSPKYFLDLQLPHKVDPDKGNAAWLSEEKVLKLTLKMEREYDFVNF</sequence>
<dbReference type="InterPro" id="IPR026697">
    <property type="entry name" value="DNAAF6"/>
</dbReference>
<feature type="region of interest" description="Disordered" evidence="2">
    <location>
        <begin position="1"/>
        <end position="79"/>
    </location>
</feature>
<dbReference type="GO" id="GO:0070286">
    <property type="term" value="P:axonemal dynein complex assembly"/>
    <property type="evidence" value="ECO:0007669"/>
    <property type="project" value="InterPro"/>
</dbReference>
<dbReference type="HOGENOM" id="CLU_106090_0_0_1"/>
<dbReference type="InterPro" id="IPR041442">
    <property type="entry name" value="PIH1D1/2/3_CS-like"/>
</dbReference>
<evidence type="ECO:0000313" key="5">
    <source>
        <dbReference type="Proteomes" id="UP000682892"/>
    </source>
</evidence>
<reference evidence="4" key="2">
    <citation type="journal article" date="2007" name="Science">
        <title>Genome sequence of Aedes aegypti, a major arbovirus vector.</title>
        <authorList>
            <person name="Nene V."/>
            <person name="Wortman J.R."/>
            <person name="Lawson D."/>
            <person name="Haas B."/>
            <person name="Kodira C."/>
            <person name="Tu Z.J."/>
            <person name="Loftus B."/>
            <person name="Xi Z."/>
            <person name="Megy K."/>
            <person name="Grabherr M."/>
            <person name="Ren Q."/>
            <person name="Zdobnov E.M."/>
            <person name="Lobo N.F."/>
            <person name="Campbell K.S."/>
            <person name="Brown S.E."/>
            <person name="Bonaldo M.F."/>
            <person name="Zhu J."/>
            <person name="Sinkins S.P."/>
            <person name="Hogenkamp D.G."/>
            <person name="Amedeo P."/>
            <person name="Arensburger P."/>
            <person name="Atkinson P.W."/>
            <person name="Bidwell S."/>
            <person name="Biedler J."/>
            <person name="Birney E."/>
            <person name="Bruggner R.V."/>
            <person name="Costas J."/>
            <person name="Coy M.R."/>
            <person name="Crabtree J."/>
            <person name="Crawford M."/>
            <person name="Debruyn B."/>
            <person name="Decaprio D."/>
            <person name="Eiglmeier K."/>
            <person name="Eisenstadt E."/>
            <person name="El-Dorry H."/>
            <person name="Gelbart W.M."/>
            <person name="Gomes S.L."/>
            <person name="Hammond M."/>
            <person name="Hannick L.I."/>
            <person name="Hogan J.R."/>
            <person name="Holmes M.H."/>
            <person name="Jaffe D."/>
            <person name="Johnston J.S."/>
            <person name="Kennedy R.C."/>
            <person name="Koo H."/>
            <person name="Kravitz S."/>
            <person name="Kriventseva E.V."/>
            <person name="Kulp D."/>
            <person name="Labutti K."/>
            <person name="Lee E."/>
            <person name="Li S."/>
            <person name="Lovin D.D."/>
            <person name="Mao C."/>
            <person name="Mauceli E."/>
            <person name="Menck C.F."/>
            <person name="Miller J.R."/>
            <person name="Montgomery P."/>
            <person name="Mori A."/>
            <person name="Nascimento A.L."/>
            <person name="Naveira H.F."/>
            <person name="Nusbaum C."/>
            <person name="O'leary S."/>
            <person name="Orvis J."/>
            <person name="Pertea M."/>
            <person name="Quesneville H."/>
            <person name="Reidenbach K.R."/>
            <person name="Rogers Y.H."/>
            <person name="Roth C.W."/>
            <person name="Schneider J.R."/>
            <person name="Schatz M."/>
            <person name="Shumway M."/>
            <person name="Stanke M."/>
            <person name="Stinson E.O."/>
            <person name="Tubio J.M."/>
            <person name="Vanzee J.P."/>
            <person name="Verjovski-Almeida S."/>
            <person name="Werner D."/>
            <person name="White O."/>
            <person name="Wyder S."/>
            <person name="Zeng Q."/>
            <person name="Zhao Q."/>
            <person name="Zhao Y."/>
            <person name="Hill C.A."/>
            <person name="Raikhel A.S."/>
            <person name="Soares M.B."/>
            <person name="Knudson D.L."/>
            <person name="Lee N.H."/>
            <person name="Galagan J."/>
            <person name="Salzberg S.L."/>
            <person name="Paulsen I.T."/>
            <person name="Dimopoulos G."/>
            <person name="Collins F.H."/>
            <person name="Birren B."/>
            <person name="Fraser-Liggett C.M."/>
            <person name="Severson D.W."/>
        </authorList>
    </citation>
    <scope>NUCLEOTIDE SEQUENCE [LARGE SCALE GENOMIC DNA]</scope>
    <source>
        <strain evidence="4">Liverpool</strain>
    </source>
</reference>
<evidence type="ECO:0000259" key="3">
    <source>
        <dbReference type="Pfam" id="PF18201"/>
    </source>
</evidence>
<dbReference type="Proteomes" id="UP000682892">
    <property type="component" value="Unassembled WGS sequence"/>
</dbReference>
<feature type="domain" description="PIH1D1/2/3 CS-like" evidence="3">
    <location>
        <begin position="101"/>
        <end position="198"/>
    </location>
</feature>
<evidence type="ECO:0000256" key="2">
    <source>
        <dbReference type="SAM" id="MobiDB-lite"/>
    </source>
</evidence>
<evidence type="ECO:0000313" key="4">
    <source>
        <dbReference type="EMBL" id="EAT33652.1"/>
    </source>
</evidence>
<reference evidence="4" key="1">
    <citation type="submission" date="2005-10" db="EMBL/GenBank/DDBJ databases">
        <authorList>
            <person name="Loftus B.J."/>
            <person name="Nene V.M."/>
            <person name="Hannick L.I."/>
            <person name="Bidwell S."/>
            <person name="Haas B."/>
            <person name="Amedeo P."/>
            <person name="Orvis J."/>
            <person name="Wortman J.R."/>
            <person name="White O.R."/>
            <person name="Salzberg S."/>
            <person name="Shumway M."/>
            <person name="Koo H."/>
            <person name="Zhao Y."/>
            <person name="Holmes M."/>
            <person name="Miller J."/>
            <person name="Schatz M."/>
            <person name="Pop M."/>
            <person name="Pai G."/>
            <person name="Utterback T."/>
            <person name="Rogers Y.-H."/>
            <person name="Kravitz S."/>
            <person name="Fraser C.M."/>
        </authorList>
    </citation>
    <scope>NUCLEOTIDE SEQUENCE</scope>
    <source>
        <strain evidence="4">Liverpool</strain>
    </source>
</reference>
<dbReference type="OMA" id="ESMVVHK"/>
<comment type="similarity">
    <text evidence="1">Belongs to the PIH1 family.</text>
</comment>
<dbReference type="CTD" id="139212"/>
<proteinExistence type="inferred from homology"/>
<dbReference type="KEGG" id="aag:5579236"/>
<organism evidence="4 5">
    <name type="scientific">Aedes aegypti</name>
    <name type="common">Yellowfever mosquito</name>
    <name type="synonym">Culex aegypti</name>
    <dbReference type="NCBI Taxonomy" id="7159"/>
    <lineage>
        <taxon>Eukaryota</taxon>
        <taxon>Metazoa</taxon>
        <taxon>Ecdysozoa</taxon>
        <taxon>Arthropoda</taxon>
        <taxon>Hexapoda</taxon>
        <taxon>Insecta</taxon>
        <taxon>Pterygota</taxon>
        <taxon>Neoptera</taxon>
        <taxon>Endopterygota</taxon>
        <taxon>Diptera</taxon>
        <taxon>Nematocera</taxon>
        <taxon>Culicoidea</taxon>
        <taxon>Culicidae</taxon>
        <taxon>Culicinae</taxon>
        <taxon>Aedini</taxon>
        <taxon>Aedes</taxon>
        <taxon>Stegomyia</taxon>
    </lineage>
</organism>
<reference evidence="4" key="3">
    <citation type="submission" date="2012-09" db="EMBL/GenBank/DDBJ databases">
        <authorList>
            <consortium name="VectorBase"/>
        </authorList>
    </citation>
    <scope>NUCLEOTIDE SEQUENCE</scope>
    <source>
        <strain evidence="4">Liverpool</strain>
    </source>
</reference>
<dbReference type="AlphaFoldDB" id="A0A1S4G0V3"/>
<dbReference type="PANTHER" id="PTHR21083:SF0">
    <property type="entry name" value="DYNEIN AXONEMAL ASSEMBLY FACTOR 6"/>
    <property type="match status" value="1"/>
</dbReference>
<gene>
    <name evidence="4" type="ORF">AaeL_AAEL014067</name>
</gene>
<dbReference type="EMBL" id="CH478183">
    <property type="protein sequence ID" value="EAT33652.1"/>
    <property type="molecule type" value="Genomic_DNA"/>
</dbReference>
<protein>
    <submittedName>
        <fullName evidence="4">AAEL014067-PA</fullName>
    </submittedName>
</protein>
<evidence type="ECO:0000256" key="1">
    <source>
        <dbReference type="ARBA" id="ARBA00008511"/>
    </source>
</evidence>
<dbReference type="PANTHER" id="PTHR21083">
    <property type="entry name" value="TWISTER"/>
    <property type="match status" value="1"/>
</dbReference>
<accession>A0A1S4G0V3</accession>
<dbReference type="GO" id="GO:0005737">
    <property type="term" value="C:cytoplasm"/>
    <property type="evidence" value="ECO:0007669"/>
    <property type="project" value="TreeGrafter"/>
</dbReference>
<dbReference type="GO" id="GO:0051087">
    <property type="term" value="F:protein-folding chaperone binding"/>
    <property type="evidence" value="ECO:0007669"/>
    <property type="project" value="InterPro"/>
</dbReference>
<dbReference type="GO" id="GO:0045505">
    <property type="term" value="F:dynein intermediate chain binding"/>
    <property type="evidence" value="ECO:0007669"/>
    <property type="project" value="TreeGrafter"/>
</dbReference>
<dbReference type="Pfam" id="PF18201">
    <property type="entry name" value="PIH1_CS"/>
    <property type="match status" value="1"/>
</dbReference>
<name>A0A1S4G0V3_AEDAE</name>